<name>A0A1V0S9P1_9VIRU</name>
<sequence length="153" mass="17867">MTSPDSFNYDPKEKMLYCITPFKNYKISTNETEYFFLKILSGRNVTDDIIEQLCQYKFINPGYFESNLKSDNKKAIEISKMLNISVRDMEIINAEINKVRQQIFAKRKPNKLIEYFLQSKTQSSYQTSKNYMILPKEVSVQSGGNKNAKADQK</sequence>
<evidence type="ECO:0000313" key="1">
    <source>
        <dbReference type="EMBL" id="ARF08368.1"/>
    </source>
</evidence>
<organism evidence="1">
    <name type="scientific">Catovirus CTV1</name>
    <dbReference type="NCBI Taxonomy" id="1977631"/>
    <lineage>
        <taxon>Viruses</taxon>
        <taxon>Varidnaviria</taxon>
        <taxon>Bamfordvirae</taxon>
        <taxon>Nucleocytoviricota</taxon>
        <taxon>Megaviricetes</taxon>
        <taxon>Imitervirales</taxon>
        <taxon>Mimiviridae</taxon>
        <taxon>Klosneuvirinae</taxon>
        <taxon>Catovirus</taxon>
    </lineage>
</organism>
<proteinExistence type="predicted"/>
<gene>
    <name evidence="1" type="ORF">Catovirus_1_418</name>
</gene>
<dbReference type="EMBL" id="KY684083">
    <property type="protein sequence ID" value="ARF08368.1"/>
    <property type="molecule type" value="Genomic_DNA"/>
</dbReference>
<accession>A0A1V0S9P1</accession>
<protein>
    <submittedName>
        <fullName evidence="1">Uncharacterized protein</fullName>
    </submittedName>
</protein>
<reference evidence="1" key="1">
    <citation type="journal article" date="2017" name="Science">
        <title>Giant viruses with an expanded complement of translation system components.</title>
        <authorList>
            <person name="Schulz F."/>
            <person name="Yutin N."/>
            <person name="Ivanova N.N."/>
            <person name="Ortega D.R."/>
            <person name="Lee T.K."/>
            <person name="Vierheilig J."/>
            <person name="Daims H."/>
            <person name="Horn M."/>
            <person name="Wagner M."/>
            <person name="Jensen G.J."/>
            <person name="Kyrpides N.C."/>
            <person name="Koonin E.V."/>
            <person name="Woyke T."/>
        </authorList>
    </citation>
    <scope>NUCLEOTIDE SEQUENCE</scope>
    <source>
        <strain evidence="1">CTV1</strain>
    </source>
</reference>